<dbReference type="Proteomes" id="UP000887574">
    <property type="component" value="Unplaced"/>
</dbReference>
<evidence type="ECO:0000313" key="9">
    <source>
        <dbReference type="WBParaSite" id="jg15610"/>
    </source>
</evidence>
<feature type="transmembrane region" description="Helical" evidence="6">
    <location>
        <begin position="18"/>
        <end position="39"/>
    </location>
</feature>
<dbReference type="InterPro" id="IPR000276">
    <property type="entry name" value="GPCR_Rhodpsn"/>
</dbReference>
<feature type="transmembrane region" description="Helical" evidence="6">
    <location>
        <begin position="107"/>
        <end position="124"/>
    </location>
</feature>
<dbReference type="InterPro" id="IPR017452">
    <property type="entry name" value="GPCR_Rhodpsn_7TM"/>
</dbReference>
<dbReference type="Pfam" id="PF00001">
    <property type="entry name" value="7tm_1"/>
    <property type="match status" value="1"/>
</dbReference>
<dbReference type="SUPFAM" id="SSF81321">
    <property type="entry name" value="Family A G protein-coupled receptor-like"/>
    <property type="match status" value="1"/>
</dbReference>
<evidence type="ECO:0000256" key="2">
    <source>
        <dbReference type="ARBA" id="ARBA00022692"/>
    </source>
</evidence>
<proteinExistence type="predicted"/>
<keyword evidence="3 6" id="KW-1133">Transmembrane helix</keyword>
<evidence type="ECO:0000256" key="5">
    <source>
        <dbReference type="SAM" id="MobiDB-lite"/>
    </source>
</evidence>
<evidence type="ECO:0000256" key="4">
    <source>
        <dbReference type="ARBA" id="ARBA00023136"/>
    </source>
</evidence>
<evidence type="ECO:0000313" key="8">
    <source>
        <dbReference type="Proteomes" id="UP000887574"/>
    </source>
</evidence>
<dbReference type="PANTHER" id="PTHR46895">
    <property type="entry name" value="PROTEIN CBG20548-RELATED"/>
    <property type="match status" value="1"/>
</dbReference>
<reference evidence="9" key="1">
    <citation type="submission" date="2022-11" db="UniProtKB">
        <authorList>
            <consortium name="WormBaseParasite"/>
        </authorList>
    </citation>
    <scope>IDENTIFICATION</scope>
</reference>
<organism evidence="8 9">
    <name type="scientific">Ditylenchus dipsaci</name>
    <dbReference type="NCBI Taxonomy" id="166011"/>
    <lineage>
        <taxon>Eukaryota</taxon>
        <taxon>Metazoa</taxon>
        <taxon>Ecdysozoa</taxon>
        <taxon>Nematoda</taxon>
        <taxon>Chromadorea</taxon>
        <taxon>Rhabditida</taxon>
        <taxon>Tylenchina</taxon>
        <taxon>Tylenchomorpha</taxon>
        <taxon>Sphaerularioidea</taxon>
        <taxon>Anguinidae</taxon>
        <taxon>Anguininae</taxon>
        <taxon>Ditylenchus</taxon>
    </lineage>
</organism>
<evidence type="ECO:0000256" key="3">
    <source>
        <dbReference type="ARBA" id="ARBA00022989"/>
    </source>
</evidence>
<comment type="subcellular location">
    <subcellularLocation>
        <location evidence="1">Membrane</location>
    </subcellularLocation>
</comment>
<keyword evidence="2 6" id="KW-0812">Transmembrane</keyword>
<feature type="region of interest" description="Disordered" evidence="5">
    <location>
        <begin position="299"/>
        <end position="331"/>
    </location>
</feature>
<feature type="domain" description="G-protein coupled receptors family 1 profile" evidence="7">
    <location>
        <begin position="1"/>
        <end position="273"/>
    </location>
</feature>
<dbReference type="GO" id="GO:0016020">
    <property type="term" value="C:membrane"/>
    <property type="evidence" value="ECO:0007669"/>
    <property type="project" value="UniProtKB-SubCell"/>
</dbReference>
<evidence type="ECO:0000259" key="7">
    <source>
        <dbReference type="PROSITE" id="PS50262"/>
    </source>
</evidence>
<feature type="transmembrane region" description="Helical" evidence="6">
    <location>
        <begin position="214"/>
        <end position="238"/>
    </location>
</feature>
<keyword evidence="8" id="KW-1185">Reference proteome</keyword>
<sequence>MLNLVVLLNRRMRSRTNIFLAAVAFADIFFLFLMLPFTIKYNAFLRQIKVLNLFMQYTNLHITGLINMCAFASTWFLVTVCFERLLAVRWPLKARTFWSNRARPSRIICLVWLLAFFVTMYSHITHTVTAVLINEPSGSDTVNLSALQKQQRYVLRTQLRPNLFHYWRIATIFHTVLQVFVLVLLPLDCPSSGGHAIVSSSHAAKHSPANQKRATIVVLIIASTFAAFQLPSAIVYIWELITPEAPMHKAFITVATLANSLVVTGKMANFFLFCMSSRNFRKNLRRILCNSDKSAKSSLSGATGNGCSNPLHPQQQHPVHRQRPDSTPAPARHHSIYLATLSQMRNSNRRRSDQTLTTAINGPIKNVDVLGSGSGESIVEYSTSYASPKRIDTKEYLALVDGKKRKRTQDSVGLIF</sequence>
<feature type="transmembrane region" description="Helical" evidence="6">
    <location>
        <begin position="59"/>
        <end position="86"/>
    </location>
</feature>
<dbReference type="GO" id="GO:0004930">
    <property type="term" value="F:G protein-coupled receptor activity"/>
    <property type="evidence" value="ECO:0007669"/>
    <property type="project" value="InterPro"/>
</dbReference>
<protein>
    <submittedName>
        <fullName evidence="9">G-protein coupled receptors family 1 profile domain-containing protein</fullName>
    </submittedName>
</protein>
<dbReference type="AlphaFoldDB" id="A0A915D5K4"/>
<feature type="transmembrane region" description="Helical" evidence="6">
    <location>
        <begin position="165"/>
        <end position="185"/>
    </location>
</feature>
<keyword evidence="4 6" id="KW-0472">Membrane</keyword>
<name>A0A915D5K4_9BILA</name>
<dbReference type="CDD" id="cd14978">
    <property type="entry name" value="7tmA_FMRFamide_R-like"/>
    <property type="match status" value="1"/>
</dbReference>
<evidence type="ECO:0000256" key="6">
    <source>
        <dbReference type="SAM" id="Phobius"/>
    </source>
</evidence>
<evidence type="ECO:0000256" key="1">
    <source>
        <dbReference type="ARBA" id="ARBA00004370"/>
    </source>
</evidence>
<dbReference type="PRINTS" id="PR00237">
    <property type="entry name" value="GPCRRHODOPSN"/>
</dbReference>
<accession>A0A915D5K4</accession>
<dbReference type="Gene3D" id="1.20.1070.10">
    <property type="entry name" value="Rhodopsin 7-helix transmembrane proteins"/>
    <property type="match status" value="1"/>
</dbReference>
<feature type="compositionally biased region" description="Polar residues" evidence="5">
    <location>
        <begin position="299"/>
        <end position="308"/>
    </location>
</feature>
<feature type="transmembrane region" description="Helical" evidence="6">
    <location>
        <begin position="250"/>
        <end position="275"/>
    </location>
</feature>
<dbReference type="PROSITE" id="PS50262">
    <property type="entry name" value="G_PROTEIN_RECEP_F1_2"/>
    <property type="match status" value="1"/>
</dbReference>
<dbReference type="WBParaSite" id="jg15610">
    <property type="protein sequence ID" value="jg15610"/>
    <property type="gene ID" value="jg15610"/>
</dbReference>